<proteinExistence type="inferred from homology"/>
<dbReference type="InterPro" id="IPR006703">
    <property type="entry name" value="G_AIG1"/>
</dbReference>
<organism evidence="5 6">
    <name type="scientific">Dreissena polymorpha</name>
    <name type="common">Zebra mussel</name>
    <name type="synonym">Mytilus polymorpha</name>
    <dbReference type="NCBI Taxonomy" id="45954"/>
    <lineage>
        <taxon>Eukaryota</taxon>
        <taxon>Metazoa</taxon>
        <taxon>Spiralia</taxon>
        <taxon>Lophotrochozoa</taxon>
        <taxon>Mollusca</taxon>
        <taxon>Bivalvia</taxon>
        <taxon>Autobranchia</taxon>
        <taxon>Heteroconchia</taxon>
        <taxon>Euheterodonta</taxon>
        <taxon>Imparidentia</taxon>
        <taxon>Neoheterodontei</taxon>
        <taxon>Myida</taxon>
        <taxon>Dreissenoidea</taxon>
        <taxon>Dreissenidae</taxon>
        <taxon>Dreissena</taxon>
    </lineage>
</organism>
<dbReference type="Proteomes" id="UP000828390">
    <property type="component" value="Unassembled WGS sequence"/>
</dbReference>
<evidence type="ECO:0000256" key="3">
    <source>
        <dbReference type="ARBA" id="ARBA00023134"/>
    </source>
</evidence>
<evidence type="ECO:0000259" key="4">
    <source>
        <dbReference type="Pfam" id="PF04548"/>
    </source>
</evidence>
<dbReference type="InterPro" id="IPR027417">
    <property type="entry name" value="P-loop_NTPase"/>
</dbReference>
<dbReference type="InterPro" id="IPR045058">
    <property type="entry name" value="GIMA/IAN/Toc"/>
</dbReference>
<dbReference type="PANTHER" id="PTHR10903">
    <property type="entry name" value="GTPASE, IMAP FAMILY MEMBER-RELATED"/>
    <property type="match status" value="1"/>
</dbReference>
<dbReference type="Gene3D" id="3.40.50.300">
    <property type="entry name" value="P-loop containing nucleotide triphosphate hydrolases"/>
    <property type="match status" value="1"/>
</dbReference>
<feature type="domain" description="AIG1-type G" evidence="4">
    <location>
        <begin position="10"/>
        <end position="119"/>
    </location>
</feature>
<gene>
    <name evidence="5" type="ORF">DPMN_145152</name>
</gene>
<reference evidence="5" key="2">
    <citation type="submission" date="2020-11" db="EMBL/GenBank/DDBJ databases">
        <authorList>
            <person name="McCartney M.A."/>
            <person name="Auch B."/>
            <person name="Kono T."/>
            <person name="Mallez S."/>
            <person name="Becker A."/>
            <person name="Gohl D.M."/>
            <person name="Silverstein K.A.T."/>
            <person name="Koren S."/>
            <person name="Bechman K.B."/>
            <person name="Herman A."/>
            <person name="Abrahante J.E."/>
            <person name="Garbe J."/>
        </authorList>
    </citation>
    <scope>NUCLEOTIDE SEQUENCE</scope>
    <source>
        <strain evidence="5">Duluth1</strain>
        <tissue evidence="5">Whole animal</tissue>
    </source>
</reference>
<dbReference type="AlphaFoldDB" id="A0A9D4F4E9"/>
<keyword evidence="3" id="KW-0342">GTP-binding</keyword>
<name>A0A9D4F4E9_DREPO</name>
<dbReference type="PANTHER" id="PTHR10903:SF188">
    <property type="entry name" value="GTPASE IMAP FAMILY MEMBER 2-LIKE-RELATED"/>
    <property type="match status" value="1"/>
</dbReference>
<dbReference type="SUPFAM" id="SSF52540">
    <property type="entry name" value="P-loop containing nucleoside triphosphate hydrolases"/>
    <property type="match status" value="1"/>
</dbReference>
<evidence type="ECO:0000313" key="6">
    <source>
        <dbReference type="Proteomes" id="UP000828390"/>
    </source>
</evidence>
<keyword evidence="6" id="KW-1185">Reference proteome</keyword>
<protein>
    <recommendedName>
        <fullName evidence="4">AIG1-type G domain-containing protein</fullName>
    </recommendedName>
</protein>
<comment type="caution">
    <text evidence="5">The sequence shown here is derived from an EMBL/GenBank/DDBJ whole genome shotgun (WGS) entry which is preliminary data.</text>
</comment>
<sequence length="121" mass="13577">MLDFVNQKVVILLGQADKGKSATGNTLLGRKEFKLKNSREGSNSSTSNIEQATCSNIMSHYNIELTIIDTPGRFQSRNVAETALKLLQVKDMKPHVFVLVLRSDQFTEDEKYTADILKMVL</sequence>
<accession>A0A9D4F4E9</accession>
<dbReference type="EMBL" id="JAIWYP010000007">
    <property type="protein sequence ID" value="KAH3791663.1"/>
    <property type="molecule type" value="Genomic_DNA"/>
</dbReference>
<evidence type="ECO:0000256" key="1">
    <source>
        <dbReference type="ARBA" id="ARBA00008535"/>
    </source>
</evidence>
<evidence type="ECO:0000313" key="5">
    <source>
        <dbReference type="EMBL" id="KAH3791663.1"/>
    </source>
</evidence>
<comment type="similarity">
    <text evidence="1">Belongs to the TRAFAC class TrmE-Era-EngA-EngB-Septin-like GTPase superfamily. AIG1/Toc34/Toc159-like paraseptin GTPase family. IAN subfamily.</text>
</comment>
<evidence type="ECO:0000256" key="2">
    <source>
        <dbReference type="ARBA" id="ARBA00022741"/>
    </source>
</evidence>
<reference evidence="5" key="1">
    <citation type="journal article" date="2019" name="bioRxiv">
        <title>The Genome of the Zebra Mussel, Dreissena polymorpha: A Resource for Invasive Species Research.</title>
        <authorList>
            <person name="McCartney M.A."/>
            <person name="Auch B."/>
            <person name="Kono T."/>
            <person name="Mallez S."/>
            <person name="Zhang Y."/>
            <person name="Obille A."/>
            <person name="Becker A."/>
            <person name="Abrahante J.E."/>
            <person name="Garbe J."/>
            <person name="Badalamenti J.P."/>
            <person name="Herman A."/>
            <person name="Mangelson H."/>
            <person name="Liachko I."/>
            <person name="Sullivan S."/>
            <person name="Sone E.D."/>
            <person name="Koren S."/>
            <person name="Silverstein K.A.T."/>
            <person name="Beckman K.B."/>
            <person name="Gohl D.M."/>
        </authorList>
    </citation>
    <scope>NUCLEOTIDE SEQUENCE</scope>
    <source>
        <strain evidence="5">Duluth1</strain>
        <tissue evidence="5">Whole animal</tissue>
    </source>
</reference>
<dbReference type="Pfam" id="PF04548">
    <property type="entry name" value="AIG1"/>
    <property type="match status" value="1"/>
</dbReference>
<dbReference type="GO" id="GO:0005525">
    <property type="term" value="F:GTP binding"/>
    <property type="evidence" value="ECO:0007669"/>
    <property type="project" value="UniProtKB-KW"/>
</dbReference>
<keyword evidence="2" id="KW-0547">Nucleotide-binding</keyword>